<proteinExistence type="predicted"/>
<gene>
    <name evidence="1" type="ORF">S03H2_34209</name>
</gene>
<organism evidence="1">
    <name type="scientific">marine sediment metagenome</name>
    <dbReference type="NCBI Taxonomy" id="412755"/>
    <lineage>
        <taxon>unclassified sequences</taxon>
        <taxon>metagenomes</taxon>
        <taxon>ecological metagenomes</taxon>
    </lineage>
</organism>
<protein>
    <submittedName>
        <fullName evidence="1">Uncharacterized protein</fullName>
    </submittedName>
</protein>
<dbReference type="AlphaFoldDB" id="X1I8L9"/>
<accession>X1I8L9</accession>
<evidence type="ECO:0000313" key="1">
    <source>
        <dbReference type="EMBL" id="GAH53923.1"/>
    </source>
</evidence>
<name>X1I8L9_9ZZZZ</name>
<sequence>MASRKEMLSSREKELLAKGYPAGIVTKSMDWAVGCAEGMAKYVSRISDNEDPGVSIDHLADRFLPQYLRDAETWIRSFGHEPKLS</sequence>
<dbReference type="EMBL" id="BARU01020858">
    <property type="protein sequence ID" value="GAH53923.1"/>
    <property type="molecule type" value="Genomic_DNA"/>
</dbReference>
<comment type="caution">
    <text evidence="1">The sequence shown here is derived from an EMBL/GenBank/DDBJ whole genome shotgun (WGS) entry which is preliminary data.</text>
</comment>
<reference evidence="1" key="1">
    <citation type="journal article" date="2014" name="Front. Microbiol.">
        <title>High frequency of phylogenetically diverse reductive dehalogenase-homologous genes in deep subseafloor sedimentary metagenomes.</title>
        <authorList>
            <person name="Kawai M."/>
            <person name="Futagami T."/>
            <person name="Toyoda A."/>
            <person name="Takaki Y."/>
            <person name="Nishi S."/>
            <person name="Hori S."/>
            <person name="Arai W."/>
            <person name="Tsubouchi T."/>
            <person name="Morono Y."/>
            <person name="Uchiyama I."/>
            <person name="Ito T."/>
            <person name="Fujiyama A."/>
            <person name="Inagaki F."/>
            <person name="Takami H."/>
        </authorList>
    </citation>
    <scope>NUCLEOTIDE SEQUENCE</scope>
    <source>
        <strain evidence="1">Expedition CK06-06</strain>
    </source>
</reference>